<reference evidence="1" key="1">
    <citation type="submission" date="2019-08" db="EMBL/GenBank/DDBJ databases">
        <authorList>
            <person name="Kucharzyk K."/>
            <person name="Murdoch R.W."/>
            <person name="Higgins S."/>
            <person name="Loffler F."/>
        </authorList>
    </citation>
    <scope>NUCLEOTIDE SEQUENCE</scope>
</reference>
<protein>
    <submittedName>
        <fullName evidence="1">Uncharacterized protein</fullName>
    </submittedName>
</protein>
<sequence>MEIGYIHGANFHDGGWFDATAGKPRIQVLREKNGEWEDLGRLADYPQTTATDPKDLKEGRKFTLKLDRPEKFLAVRVMGKPACGDSPEQAFSSCAELQVILPTPAPASKP</sequence>
<dbReference type="AlphaFoldDB" id="A0A645INX1"/>
<gene>
    <name evidence="1" type="ORF">SDC9_200600</name>
</gene>
<dbReference type="EMBL" id="VSSQ01119542">
    <property type="protein sequence ID" value="MPN52937.1"/>
    <property type="molecule type" value="Genomic_DNA"/>
</dbReference>
<organism evidence="1">
    <name type="scientific">bioreactor metagenome</name>
    <dbReference type="NCBI Taxonomy" id="1076179"/>
    <lineage>
        <taxon>unclassified sequences</taxon>
        <taxon>metagenomes</taxon>
        <taxon>ecological metagenomes</taxon>
    </lineage>
</organism>
<proteinExistence type="predicted"/>
<accession>A0A645INX1</accession>
<comment type="caution">
    <text evidence="1">The sequence shown here is derived from an EMBL/GenBank/DDBJ whole genome shotgun (WGS) entry which is preliminary data.</text>
</comment>
<evidence type="ECO:0000313" key="1">
    <source>
        <dbReference type="EMBL" id="MPN52937.1"/>
    </source>
</evidence>
<name>A0A645INX1_9ZZZZ</name>